<dbReference type="InterPro" id="IPR027417">
    <property type="entry name" value="P-loop_NTPase"/>
</dbReference>
<evidence type="ECO:0000313" key="6">
    <source>
        <dbReference type="Proteomes" id="UP000251213"/>
    </source>
</evidence>
<dbReference type="PANTHER" id="PTHR30258:SF2">
    <property type="entry name" value="COMG OPERON PROTEIN 1"/>
    <property type="match status" value="1"/>
</dbReference>
<dbReference type="EMBL" id="QJKK01000003">
    <property type="protein sequence ID" value="RAL25915.1"/>
    <property type="molecule type" value="Genomic_DNA"/>
</dbReference>
<gene>
    <name evidence="5" type="ORF">DL897_07515</name>
</gene>
<name>A0A364K6I8_9BACL</name>
<dbReference type="GO" id="GO:0005886">
    <property type="term" value="C:plasma membrane"/>
    <property type="evidence" value="ECO:0007669"/>
    <property type="project" value="TreeGrafter"/>
</dbReference>
<accession>A0A364K6I8</accession>
<feature type="domain" description="AAA+ ATPase" evidence="4">
    <location>
        <begin position="136"/>
        <end position="261"/>
    </location>
</feature>
<proteinExistence type="inferred from homology"/>
<evidence type="ECO:0000313" key="5">
    <source>
        <dbReference type="EMBL" id="RAL25915.1"/>
    </source>
</evidence>
<comment type="similarity">
    <text evidence="1">Belongs to the GSP E family.</text>
</comment>
<dbReference type="Proteomes" id="UP000251213">
    <property type="component" value="Unassembled WGS sequence"/>
</dbReference>
<dbReference type="SMART" id="SM00382">
    <property type="entry name" value="AAA"/>
    <property type="match status" value="1"/>
</dbReference>
<protein>
    <submittedName>
        <fullName evidence="5">Type II secretion system protein GspE</fullName>
    </submittedName>
</protein>
<dbReference type="OrthoDB" id="9808272at2"/>
<dbReference type="SUPFAM" id="SSF52540">
    <property type="entry name" value="P-loop containing nucleoside triphosphate hydrolases"/>
    <property type="match status" value="1"/>
</dbReference>
<dbReference type="Gene3D" id="3.40.50.300">
    <property type="entry name" value="P-loop containing nucleotide triphosphate hydrolases"/>
    <property type="match status" value="1"/>
</dbReference>
<keyword evidence="3" id="KW-0067">ATP-binding</keyword>
<organism evidence="5 6">
    <name type="scientific">Thermoflavimicrobium daqui</name>
    <dbReference type="NCBI Taxonomy" id="2137476"/>
    <lineage>
        <taxon>Bacteria</taxon>
        <taxon>Bacillati</taxon>
        <taxon>Bacillota</taxon>
        <taxon>Bacilli</taxon>
        <taxon>Bacillales</taxon>
        <taxon>Thermoactinomycetaceae</taxon>
        <taxon>Thermoflavimicrobium</taxon>
    </lineage>
</organism>
<dbReference type="RefSeq" id="WP_113658529.1">
    <property type="nucleotide sequence ID" value="NZ_KZ845665.1"/>
</dbReference>
<dbReference type="CDD" id="cd01129">
    <property type="entry name" value="PulE-GspE-like"/>
    <property type="match status" value="1"/>
</dbReference>
<keyword evidence="6" id="KW-1185">Reference proteome</keyword>
<evidence type="ECO:0000256" key="2">
    <source>
        <dbReference type="ARBA" id="ARBA00022741"/>
    </source>
</evidence>
<sequence>MDVVAYISELLTQAIDNRASDIHIEPQADHLRIRQRIDGFLVQTDEVPTEHSLAILSRLKIMGHLDIGERRIPQDGAMTLTQAQATYDVRISTLPTLYGEKVVLRLFRNQFENITLEQLGIDTDEQERLEKLIKRESGLLIVTGPTGSGKTTTLYAILQKLNQEHRNLVTLEDPVELQIPGMNQVQINTKAGLTFAQGLRAIMRQDPNVIMIGEIRDRETADIAIQAALTGHLVLTTLHTSDCASTVTRLLDMKIEPYRIAAALVGVVAQRLIRLRCIQCLGNGCIECKRTGYLGRTGVFEITVVSEELKHFIINMSSNTSLRKYLKQHGIISLSETTMNKVQLGYTTMEEYYRVIEHVEEMGSMES</sequence>
<dbReference type="Pfam" id="PF00437">
    <property type="entry name" value="T2SSE"/>
    <property type="match status" value="1"/>
</dbReference>
<reference evidence="5 6" key="2">
    <citation type="submission" date="2018-06" db="EMBL/GenBank/DDBJ databases">
        <authorList>
            <person name="Zhirakovskaya E."/>
        </authorList>
    </citation>
    <scope>NUCLEOTIDE SEQUENCE [LARGE SCALE GENOMIC DNA]</scope>
    <source>
        <strain evidence="5 6">FBKL4.011</strain>
    </source>
</reference>
<dbReference type="PANTHER" id="PTHR30258">
    <property type="entry name" value="TYPE II SECRETION SYSTEM PROTEIN GSPE-RELATED"/>
    <property type="match status" value="1"/>
</dbReference>
<dbReference type="Gene3D" id="3.30.450.90">
    <property type="match status" value="1"/>
</dbReference>
<evidence type="ECO:0000256" key="1">
    <source>
        <dbReference type="ARBA" id="ARBA00006611"/>
    </source>
</evidence>
<dbReference type="AlphaFoldDB" id="A0A364K6I8"/>
<dbReference type="GO" id="GO:0005524">
    <property type="term" value="F:ATP binding"/>
    <property type="evidence" value="ECO:0007669"/>
    <property type="project" value="UniProtKB-KW"/>
</dbReference>
<evidence type="ECO:0000259" key="4">
    <source>
        <dbReference type="SMART" id="SM00382"/>
    </source>
</evidence>
<comment type="caution">
    <text evidence="5">The sequence shown here is derived from an EMBL/GenBank/DDBJ whole genome shotgun (WGS) entry which is preliminary data.</text>
</comment>
<dbReference type="InterPro" id="IPR003593">
    <property type="entry name" value="AAA+_ATPase"/>
</dbReference>
<keyword evidence="2" id="KW-0547">Nucleotide-binding</keyword>
<evidence type="ECO:0000256" key="3">
    <source>
        <dbReference type="ARBA" id="ARBA00022840"/>
    </source>
</evidence>
<reference evidence="5 6" key="1">
    <citation type="submission" date="2018-06" db="EMBL/GenBank/DDBJ databases">
        <title>Thermoflavimicrobium daqus sp. nov., a thermophilic microbe isolated from Moutai-flavour Daqu.</title>
        <authorList>
            <person name="Wang X."/>
            <person name="Zhou H."/>
        </authorList>
    </citation>
    <scope>NUCLEOTIDE SEQUENCE [LARGE SCALE GENOMIC DNA]</scope>
    <source>
        <strain evidence="5 6">FBKL4.011</strain>
    </source>
</reference>
<dbReference type="InterPro" id="IPR001482">
    <property type="entry name" value="T2SS/T4SS_dom"/>
</dbReference>
<dbReference type="GO" id="GO:0016887">
    <property type="term" value="F:ATP hydrolysis activity"/>
    <property type="evidence" value="ECO:0007669"/>
    <property type="project" value="TreeGrafter"/>
</dbReference>